<evidence type="ECO:0000259" key="5">
    <source>
        <dbReference type="PROSITE" id="PS50222"/>
    </source>
</evidence>
<dbReference type="PROSITE" id="PS50222">
    <property type="entry name" value="EF_HAND_2"/>
    <property type="match status" value="1"/>
</dbReference>
<feature type="transmembrane region" description="Helical" evidence="4">
    <location>
        <begin position="332"/>
        <end position="355"/>
    </location>
</feature>
<protein>
    <submittedName>
        <fullName evidence="6">NADPH oxidase 4</fullName>
    </submittedName>
</protein>
<dbReference type="GO" id="GO:0016491">
    <property type="term" value="F:oxidoreductase activity"/>
    <property type="evidence" value="ECO:0007669"/>
    <property type="project" value="UniProtKB-KW"/>
</dbReference>
<evidence type="ECO:0000256" key="2">
    <source>
        <dbReference type="ARBA" id="ARBA00023002"/>
    </source>
</evidence>
<sequence length="840" mass="95091">MASSVQGSTTVFRGVRKKRTGQLSLTDGGVSFQEDGSNVVSTWKWSEVAAHKLNTAKNMLKFSLTDETAPVFTLENAKELERARQDIALRRTAAAGAAPVGAFRPGVASSAVYPAPPQPTGLRVRRTNTAPAAIVERAKKRESAKPLPPPDKKPKHQASRADQSNKVKETWLEERMRWELVHVIYVLCVFTTCWCATTAFSRNPSIGNLRPNSTIAAQAWSNGCEDGLQYCVCPRETICADSLKDMILLGIARSIVYFVYPFIWFLFLSKANFFNAWLQTTVVSVFLDFSEFHHLHRWGGMLVEWATWIHVFFHLLRWGLDGKIAFLWQHQTGITGLIATIVMPLITWPMAYNFFKTRMNFELRKSLHYLSWIWGVALIVHAPVSHIFYLCGIPMVIYWLNWFIGCFWGTYLVHSTIFRRLESGVSLTFDNPRGFELKGPSYVVIMLPWISRYQWHAFSIFPSHANSNQSSVCIAAIGDWSKQLHDTTLRPTSRPAWVSGPFLSPFATAIHFDNIVTLATGIGITPALCTVNMYRGTRRINLVWMCRDPSFVEFFVSTVDFPSDAFVLIYYTGKKQLVLPDEMPSNIFIFAGRPALEKVICGLVECIETETGLPENIAEEGKRIRDLDPARKFRAVVSRLLKIYSEVRFYVSCLEASEAARANLEKGVSSKQLDQTLHSAAKLRNRTRRASLETVVHQHRDAVAITKAGLTSAVNDFLGYEEFTPEDIDVIFDRFDTDRSGAIDQEEYELLIDYVYAGDDEEDDDWALEIEGGELYTAKSFFTPLKKGEVAKSDDNNYASKHKLDTWQMLYCGGSAPVVESLEMINKKYGIDLKIEKFDW</sequence>
<feature type="transmembrane region" description="Helical" evidence="4">
    <location>
        <begin position="180"/>
        <end position="200"/>
    </location>
</feature>
<dbReference type="SUPFAM" id="SSF47473">
    <property type="entry name" value="EF-hand"/>
    <property type="match status" value="1"/>
</dbReference>
<dbReference type="GO" id="GO:0005886">
    <property type="term" value="C:plasma membrane"/>
    <property type="evidence" value="ECO:0007669"/>
    <property type="project" value="TreeGrafter"/>
</dbReference>
<keyword evidence="4" id="KW-1133">Transmembrane helix</keyword>
<dbReference type="InterPro" id="IPR018247">
    <property type="entry name" value="EF_Hand_1_Ca_BS"/>
</dbReference>
<feature type="transmembrane region" description="Helical" evidence="4">
    <location>
        <begin position="396"/>
        <end position="413"/>
    </location>
</feature>
<evidence type="ECO:0000313" key="7">
    <source>
        <dbReference type="Proteomes" id="UP001153069"/>
    </source>
</evidence>
<gene>
    <name evidence="6" type="ORF">SEMRO_716_G191910.1</name>
</gene>
<reference evidence="6" key="1">
    <citation type="submission" date="2020-06" db="EMBL/GenBank/DDBJ databases">
        <authorList>
            <consortium name="Plant Systems Biology data submission"/>
        </authorList>
    </citation>
    <scope>NUCLEOTIDE SEQUENCE</scope>
    <source>
        <strain evidence="6">D6</strain>
    </source>
</reference>
<dbReference type="PROSITE" id="PS00018">
    <property type="entry name" value="EF_HAND_1"/>
    <property type="match status" value="1"/>
</dbReference>
<dbReference type="InterPro" id="IPR013112">
    <property type="entry name" value="FAD-bd_8"/>
</dbReference>
<evidence type="ECO:0000313" key="6">
    <source>
        <dbReference type="EMBL" id="CAB9515447.1"/>
    </source>
</evidence>
<dbReference type="SUPFAM" id="SSF52343">
    <property type="entry name" value="Ferredoxin reductase-like, C-terminal NADP-linked domain"/>
    <property type="match status" value="1"/>
</dbReference>
<proteinExistence type="predicted"/>
<dbReference type="GO" id="GO:0005509">
    <property type="term" value="F:calcium ion binding"/>
    <property type="evidence" value="ECO:0007669"/>
    <property type="project" value="InterPro"/>
</dbReference>
<name>A0A9N8E6J4_9STRA</name>
<dbReference type="EMBL" id="CAICTM010000715">
    <property type="protein sequence ID" value="CAB9515447.1"/>
    <property type="molecule type" value="Genomic_DNA"/>
</dbReference>
<dbReference type="CDD" id="cd06186">
    <property type="entry name" value="NOX_Duox_like_FAD_NADP"/>
    <property type="match status" value="1"/>
</dbReference>
<dbReference type="InterPro" id="IPR002048">
    <property type="entry name" value="EF_hand_dom"/>
</dbReference>
<keyword evidence="2" id="KW-0560">Oxidoreductase</keyword>
<feature type="transmembrane region" description="Helical" evidence="4">
    <location>
        <begin position="246"/>
        <end position="267"/>
    </location>
</feature>
<evidence type="ECO:0000256" key="4">
    <source>
        <dbReference type="SAM" id="Phobius"/>
    </source>
</evidence>
<comment type="caution">
    <text evidence="6">The sequence shown here is derived from an EMBL/GenBank/DDBJ whole genome shotgun (WGS) entry which is preliminary data.</text>
</comment>
<evidence type="ECO:0000256" key="3">
    <source>
        <dbReference type="SAM" id="MobiDB-lite"/>
    </source>
</evidence>
<dbReference type="Gene3D" id="1.10.238.10">
    <property type="entry name" value="EF-hand"/>
    <property type="match status" value="1"/>
</dbReference>
<keyword evidence="4" id="KW-0472">Membrane</keyword>
<dbReference type="InterPro" id="IPR011992">
    <property type="entry name" value="EF-hand-dom_pair"/>
</dbReference>
<dbReference type="InterPro" id="IPR050369">
    <property type="entry name" value="RBOH/FRE"/>
</dbReference>
<dbReference type="Pfam" id="PF08022">
    <property type="entry name" value="FAD_binding_8"/>
    <property type="match status" value="1"/>
</dbReference>
<keyword evidence="4" id="KW-0812">Transmembrane</keyword>
<dbReference type="Proteomes" id="UP001153069">
    <property type="component" value="Unassembled WGS sequence"/>
</dbReference>
<dbReference type="Pfam" id="PF13833">
    <property type="entry name" value="EF-hand_8"/>
    <property type="match status" value="1"/>
</dbReference>
<keyword evidence="1" id="KW-0106">Calcium</keyword>
<evidence type="ECO:0000256" key="1">
    <source>
        <dbReference type="ARBA" id="ARBA00022837"/>
    </source>
</evidence>
<dbReference type="PANTHER" id="PTHR11972">
    <property type="entry name" value="NADPH OXIDASE"/>
    <property type="match status" value="1"/>
</dbReference>
<dbReference type="PANTHER" id="PTHR11972:SF153">
    <property type="entry name" value="SUPEROXIDE-GENERATING NADPH OXIDASE HEAVY CHAIN SUBUNIT A"/>
    <property type="match status" value="1"/>
</dbReference>
<feature type="region of interest" description="Disordered" evidence="3">
    <location>
        <begin position="137"/>
        <end position="166"/>
    </location>
</feature>
<feature type="domain" description="EF-hand" evidence="5">
    <location>
        <begin position="723"/>
        <end position="758"/>
    </location>
</feature>
<accession>A0A9N8E6J4</accession>
<dbReference type="Gene3D" id="3.40.50.80">
    <property type="entry name" value="Nucleotide-binding domain of ferredoxin-NADP reductase (FNR) module"/>
    <property type="match status" value="1"/>
</dbReference>
<dbReference type="OrthoDB" id="48134at2759"/>
<keyword evidence="7" id="KW-1185">Reference proteome</keyword>
<dbReference type="AlphaFoldDB" id="A0A9N8E6J4"/>
<feature type="transmembrane region" description="Helical" evidence="4">
    <location>
        <begin position="367"/>
        <end position="390"/>
    </location>
</feature>
<organism evidence="6 7">
    <name type="scientific">Seminavis robusta</name>
    <dbReference type="NCBI Taxonomy" id="568900"/>
    <lineage>
        <taxon>Eukaryota</taxon>
        <taxon>Sar</taxon>
        <taxon>Stramenopiles</taxon>
        <taxon>Ochrophyta</taxon>
        <taxon>Bacillariophyta</taxon>
        <taxon>Bacillariophyceae</taxon>
        <taxon>Bacillariophycidae</taxon>
        <taxon>Naviculales</taxon>
        <taxon>Naviculaceae</taxon>
        <taxon>Seminavis</taxon>
    </lineage>
</organism>
<dbReference type="InterPro" id="IPR039261">
    <property type="entry name" value="FNR_nucleotide-bd"/>
</dbReference>